<feature type="signal peptide" evidence="2">
    <location>
        <begin position="1"/>
        <end position="18"/>
    </location>
</feature>
<dbReference type="eggNOG" id="ENOG502QTGX">
    <property type="taxonomic scope" value="Eukaryota"/>
</dbReference>
<feature type="chain" id="PRO_5001503979" description="Sialate O-acetylesterase domain-containing protein" evidence="2">
    <location>
        <begin position="19"/>
        <end position="195"/>
    </location>
</feature>
<dbReference type="Gene3D" id="3.40.50.1110">
    <property type="entry name" value="SGNH hydrolase"/>
    <property type="match status" value="1"/>
</dbReference>
<accession>A0A022QE21</accession>
<dbReference type="Pfam" id="PF03629">
    <property type="entry name" value="SASA"/>
    <property type="match status" value="1"/>
</dbReference>
<keyword evidence="2" id="KW-0732">Signal</keyword>
<protein>
    <recommendedName>
        <fullName evidence="3">Sialate O-acetylesterase domain-containing protein</fullName>
    </recommendedName>
</protein>
<evidence type="ECO:0000256" key="1">
    <source>
        <dbReference type="ARBA" id="ARBA00022801"/>
    </source>
</evidence>
<dbReference type="GO" id="GO:0052689">
    <property type="term" value="F:carboxylic ester hydrolase activity"/>
    <property type="evidence" value="ECO:0000318"/>
    <property type="project" value="GO_Central"/>
</dbReference>
<sequence length="195" mass="21671">MYSIFWLMLLAYSTLVSTEKFTNEGTKSIFILAGQSNMSGRGGVVNGTWDGFVPPECHPNPMIRRLRSDLTWEEAREPLHKDVDVNRTCGIGPGMAFSNWVLQRDLGLGVVGLVPCAVGGTDISRWSRGGRLYNQLLHRARAAMHGGGLIRAILWYQGESDTENLGDAKLYKGRLEKFFADVRSDLKSPMLPVIQ</sequence>
<dbReference type="AlphaFoldDB" id="A0A022QE21"/>
<organism evidence="4 5">
    <name type="scientific">Erythranthe guttata</name>
    <name type="common">Yellow monkey flower</name>
    <name type="synonym">Mimulus guttatus</name>
    <dbReference type="NCBI Taxonomy" id="4155"/>
    <lineage>
        <taxon>Eukaryota</taxon>
        <taxon>Viridiplantae</taxon>
        <taxon>Streptophyta</taxon>
        <taxon>Embryophyta</taxon>
        <taxon>Tracheophyta</taxon>
        <taxon>Spermatophyta</taxon>
        <taxon>Magnoliopsida</taxon>
        <taxon>eudicotyledons</taxon>
        <taxon>Gunneridae</taxon>
        <taxon>Pentapetalae</taxon>
        <taxon>asterids</taxon>
        <taxon>lamiids</taxon>
        <taxon>Lamiales</taxon>
        <taxon>Phrymaceae</taxon>
        <taxon>Erythranthe</taxon>
    </lineage>
</organism>
<dbReference type="PANTHER" id="PTHR31988">
    <property type="entry name" value="ESTERASE, PUTATIVE (DUF303)-RELATED"/>
    <property type="match status" value="1"/>
</dbReference>
<evidence type="ECO:0000256" key="2">
    <source>
        <dbReference type="SAM" id="SignalP"/>
    </source>
</evidence>
<dbReference type="GO" id="GO:0019752">
    <property type="term" value="P:carboxylic acid metabolic process"/>
    <property type="evidence" value="ECO:0000318"/>
    <property type="project" value="GO_Central"/>
</dbReference>
<dbReference type="SUPFAM" id="SSF52266">
    <property type="entry name" value="SGNH hydrolase"/>
    <property type="match status" value="1"/>
</dbReference>
<keyword evidence="5" id="KW-1185">Reference proteome</keyword>
<evidence type="ECO:0000313" key="4">
    <source>
        <dbReference type="EMBL" id="EYU25473.1"/>
    </source>
</evidence>
<keyword evidence="1" id="KW-0378">Hydrolase</keyword>
<name>A0A022QE21_ERYGU</name>
<evidence type="ECO:0000259" key="3">
    <source>
        <dbReference type="Pfam" id="PF03629"/>
    </source>
</evidence>
<dbReference type="InterPro" id="IPR052940">
    <property type="entry name" value="Carb_Esterase_6"/>
</dbReference>
<feature type="domain" description="Sialate O-acetylesterase" evidence="3">
    <location>
        <begin position="27"/>
        <end position="195"/>
    </location>
</feature>
<proteinExistence type="predicted"/>
<gene>
    <name evidence="4" type="ORF">MIMGU_mgv1a0114661mg</name>
</gene>
<dbReference type="InterPro" id="IPR005181">
    <property type="entry name" value="SASA"/>
</dbReference>
<dbReference type="InterPro" id="IPR036514">
    <property type="entry name" value="SGNH_hydro_sf"/>
</dbReference>
<dbReference type="PANTHER" id="PTHR31988:SF15">
    <property type="entry name" value="ESTERASE, PUTATIVE (DUF303)-RELATED"/>
    <property type="match status" value="1"/>
</dbReference>
<evidence type="ECO:0000313" key="5">
    <source>
        <dbReference type="Proteomes" id="UP000030748"/>
    </source>
</evidence>
<dbReference type="EMBL" id="KI632002">
    <property type="protein sequence ID" value="EYU25473.1"/>
    <property type="molecule type" value="Genomic_DNA"/>
</dbReference>
<dbReference type="Proteomes" id="UP000030748">
    <property type="component" value="Unassembled WGS sequence"/>
</dbReference>
<feature type="non-terminal residue" evidence="4">
    <location>
        <position position="195"/>
    </location>
</feature>
<reference evidence="4 5" key="1">
    <citation type="journal article" date="2013" name="Proc. Natl. Acad. Sci. U.S.A.">
        <title>Fine-scale variation in meiotic recombination in Mimulus inferred from population shotgun sequencing.</title>
        <authorList>
            <person name="Hellsten U."/>
            <person name="Wright K.M."/>
            <person name="Jenkins J."/>
            <person name="Shu S."/>
            <person name="Yuan Y."/>
            <person name="Wessler S.R."/>
            <person name="Schmutz J."/>
            <person name="Willis J.H."/>
            <person name="Rokhsar D.S."/>
        </authorList>
    </citation>
    <scope>NUCLEOTIDE SEQUENCE [LARGE SCALE GENOMIC DNA]</scope>
    <source>
        <strain evidence="5">cv. DUN x IM62</strain>
    </source>
</reference>